<dbReference type="STRING" id="354355.SAMN05660816_00721"/>
<evidence type="ECO:0000259" key="7">
    <source>
        <dbReference type="PROSITE" id="PS51123"/>
    </source>
</evidence>
<feature type="signal peptide" evidence="6">
    <location>
        <begin position="1"/>
        <end position="19"/>
    </location>
</feature>
<dbReference type="RefSeq" id="WP_081198809.1">
    <property type="nucleotide sequence ID" value="NZ_FOCZ01000001.1"/>
</dbReference>
<dbReference type="InterPro" id="IPR006664">
    <property type="entry name" value="OMP_bac"/>
</dbReference>
<dbReference type="OrthoDB" id="9800869at2"/>
<name>A0A1V9EX41_9BACT</name>
<feature type="chain" id="PRO_5010709578" description="OmpA-like domain-containing protein" evidence="6">
    <location>
        <begin position="20"/>
        <end position="426"/>
    </location>
</feature>
<dbReference type="EMBL" id="LVXG01000012">
    <property type="protein sequence ID" value="OQP50475.1"/>
    <property type="molecule type" value="Genomic_DNA"/>
</dbReference>
<dbReference type="InterPro" id="IPR006665">
    <property type="entry name" value="OmpA-like"/>
</dbReference>
<dbReference type="SUPFAM" id="SSF103088">
    <property type="entry name" value="OmpA-like"/>
    <property type="match status" value="1"/>
</dbReference>
<dbReference type="PROSITE" id="PS51123">
    <property type="entry name" value="OMPA_2"/>
    <property type="match status" value="1"/>
</dbReference>
<dbReference type="Proteomes" id="UP000192610">
    <property type="component" value="Unassembled WGS sequence"/>
</dbReference>
<proteinExistence type="predicted"/>
<dbReference type="PANTHER" id="PTHR30329">
    <property type="entry name" value="STATOR ELEMENT OF FLAGELLAR MOTOR COMPLEX"/>
    <property type="match status" value="1"/>
</dbReference>
<evidence type="ECO:0000256" key="3">
    <source>
        <dbReference type="ARBA" id="ARBA00023237"/>
    </source>
</evidence>
<evidence type="ECO:0000256" key="1">
    <source>
        <dbReference type="ARBA" id="ARBA00004442"/>
    </source>
</evidence>
<evidence type="ECO:0000256" key="2">
    <source>
        <dbReference type="ARBA" id="ARBA00023136"/>
    </source>
</evidence>
<feature type="region of interest" description="Disordered" evidence="5">
    <location>
        <begin position="394"/>
        <end position="414"/>
    </location>
</feature>
<evidence type="ECO:0000256" key="6">
    <source>
        <dbReference type="SAM" id="SignalP"/>
    </source>
</evidence>
<organism evidence="8 9">
    <name type="scientific">Niastella yeongjuensis</name>
    <dbReference type="NCBI Taxonomy" id="354355"/>
    <lineage>
        <taxon>Bacteria</taxon>
        <taxon>Pseudomonadati</taxon>
        <taxon>Bacteroidota</taxon>
        <taxon>Chitinophagia</taxon>
        <taxon>Chitinophagales</taxon>
        <taxon>Chitinophagaceae</taxon>
        <taxon>Niastella</taxon>
    </lineage>
</organism>
<keyword evidence="3" id="KW-0998">Cell outer membrane</keyword>
<dbReference type="InterPro" id="IPR050330">
    <property type="entry name" value="Bact_OuterMem_StrucFunc"/>
</dbReference>
<dbReference type="Gene3D" id="3.30.1330.60">
    <property type="entry name" value="OmpA-like domain"/>
    <property type="match status" value="1"/>
</dbReference>
<dbReference type="GO" id="GO:0009279">
    <property type="term" value="C:cell outer membrane"/>
    <property type="evidence" value="ECO:0007669"/>
    <property type="project" value="UniProtKB-SubCell"/>
</dbReference>
<feature type="domain" description="OmpA-like" evidence="7">
    <location>
        <begin position="310"/>
        <end position="426"/>
    </location>
</feature>
<accession>A0A1V9EX41</accession>
<dbReference type="CDD" id="cd07185">
    <property type="entry name" value="OmpA_C-like"/>
    <property type="match status" value="1"/>
</dbReference>
<keyword evidence="2 4" id="KW-0472">Membrane</keyword>
<evidence type="ECO:0000313" key="8">
    <source>
        <dbReference type="EMBL" id="OQP50475.1"/>
    </source>
</evidence>
<dbReference type="PANTHER" id="PTHR30329:SF21">
    <property type="entry name" value="LIPOPROTEIN YIAD-RELATED"/>
    <property type="match status" value="1"/>
</dbReference>
<protein>
    <recommendedName>
        <fullName evidence="7">OmpA-like domain-containing protein</fullName>
    </recommendedName>
</protein>
<comment type="caution">
    <text evidence="8">The sequence shown here is derived from an EMBL/GenBank/DDBJ whole genome shotgun (WGS) entry which is preliminary data.</text>
</comment>
<keyword evidence="9" id="KW-1185">Reference proteome</keyword>
<dbReference type="PRINTS" id="PR01021">
    <property type="entry name" value="OMPADOMAIN"/>
</dbReference>
<evidence type="ECO:0000256" key="4">
    <source>
        <dbReference type="PROSITE-ProRule" id="PRU00473"/>
    </source>
</evidence>
<dbReference type="Pfam" id="PF00691">
    <property type="entry name" value="OmpA"/>
    <property type="match status" value="1"/>
</dbReference>
<comment type="subcellular location">
    <subcellularLocation>
        <location evidence="1">Cell outer membrane</location>
    </subcellularLocation>
</comment>
<gene>
    <name evidence="8" type="ORF">A4H97_01135</name>
</gene>
<dbReference type="InterPro" id="IPR036737">
    <property type="entry name" value="OmpA-like_sf"/>
</dbReference>
<sequence>MKNFAVATLLATFPFVGSAQLGGLVNKVKNKVNQRVDQKVDAAIDKGLDKAEGKPTTTTVSSTPAPAGNTIVADEPVVKSTSKFDFIAGSTIFYYENFEQEALGELPTGWNTNGTGEITTLDKYPGKWLRVHHPFTYLTANKAEFSENYTIEFDIILQLKNNGWMYPQVSFGLFSSGTETNTANDFLKDYDKYGAVTALFSPGEFKSSKVVLKSYVDGRGFFTGEPKTIPELEQWYGRPVHMAIQVQKERFRMWANEVKIFDIPKGVPLNYVMNQLQIRIHSTNYNDSQYGIYISNIKMAKGLPDTRHKLIDEGKFSTTSILFDVNAATLKPESYGTIKEVAGILNEYKEVRIKITGHTDSDGNDKDNLQLSQKRGEAVKTALVNEYGIDGSRIETDGKGEAEPVADNKTKEGKAANRRIEMKVIK</sequence>
<reference evidence="9" key="1">
    <citation type="submission" date="2016-04" db="EMBL/GenBank/DDBJ databases">
        <authorList>
            <person name="Chen L."/>
            <person name="Zhuang W."/>
            <person name="Wang G."/>
        </authorList>
    </citation>
    <scope>NUCLEOTIDE SEQUENCE [LARGE SCALE GENOMIC DNA]</scope>
    <source>
        <strain evidence="9">17621</strain>
    </source>
</reference>
<evidence type="ECO:0000256" key="5">
    <source>
        <dbReference type="SAM" id="MobiDB-lite"/>
    </source>
</evidence>
<evidence type="ECO:0000313" key="9">
    <source>
        <dbReference type="Proteomes" id="UP000192610"/>
    </source>
</evidence>
<keyword evidence="6" id="KW-0732">Signal</keyword>
<dbReference type="AlphaFoldDB" id="A0A1V9EX41"/>